<keyword evidence="7 9" id="KW-0368">Histidine biosynthesis</keyword>
<dbReference type="Pfam" id="PF00977">
    <property type="entry name" value="His_biosynth"/>
    <property type="match status" value="1"/>
</dbReference>
<keyword evidence="5 9" id="KW-0963">Cytoplasm</keyword>
<keyword evidence="8 9" id="KW-0413">Isomerase</keyword>
<evidence type="ECO:0000256" key="7">
    <source>
        <dbReference type="ARBA" id="ARBA00023102"/>
    </source>
</evidence>
<dbReference type="RefSeq" id="WP_058528458.1">
    <property type="nucleotide sequence ID" value="NZ_CAAAHZ010000001.1"/>
</dbReference>
<dbReference type="GO" id="GO:0005737">
    <property type="term" value="C:cytoplasm"/>
    <property type="evidence" value="ECO:0007669"/>
    <property type="project" value="UniProtKB-SubCell"/>
</dbReference>
<proteinExistence type="inferred from homology"/>
<dbReference type="InterPro" id="IPR013785">
    <property type="entry name" value="Aldolase_TIM"/>
</dbReference>
<dbReference type="GO" id="GO:0003949">
    <property type="term" value="F:1-(5-phosphoribosyl)-5-[(5-phosphoribosylamino)methylideneamino]imidazole-4-carboxamide isomerase activity"/>
    <property type="evidence" value="ECO:0007669"/>
    <property type="project" value="UniProtKB-UniRule"/>
</dbReference>
<name>A0A0W0VQX3_9GAMM</name>
<comment type="pathway">
    <text evidence="3 9 11">Amino-acid biosynthesis; L-histidine biosynthesis; L-histidine from 5-phospho-alpha-D-ribose 1-diphosphate: step 4/9.</text>
</comment>
<dbReference type="InterPro" id="IPR006063">
    <property type="entry name" value="HisA_bact_arch"/>
</dbReference>
<comment type="similarity">
    <text evidence="4 9 10">Belongs to the HisA/HisF family.</text>
</comment>
<feature type="active site" description="Proton acceptor" evidence="9">
    <location>
        <position position="8"/>
    </location>
</feature>
<evidence type="ECO:0000313" key="13">
    <source>
        <dbReference type="Proteomes" id="UP000054997"/>
    </source>
</evidence>
<evidence type="ECO:0000256" key="11">
    <source>
        <dbReference type="RuleBase" id="RU003658"/>
    </source>
</evidence>
<keyword evidence="6 9" id="KW-0028">Amino-acid biosynthesis</keyword>
<dbReference type="InterPro" id="IPR011060">
    <property type="entry name" value="RibuloseP-bd_barrel"/>
</dbReference>
<organism evidence="12 13">
    <name type="scientific">Legionella londiniensis</name>
    <dbReference type="NCBI Taxonomy" id="45068"/>
    <lineage>
        <taxon>Bacteria</taxon>
        <taxon>Pseudomonadati</taxon>
        <taxon>Pseudomonadota</taxon>
        <taxon>Gammaproteobacteria</taxon>
        <taxon>Legionellales</taxon>
        <taxon>Legionellaceae</taxon>
        <taxon>Legionella</taxon>
    </lineage>
</organism>
<dbReference type="InterPro" id="IPR044524">
    <property type="entry name" value="Isoase_HisA-like"/>
</dbReference>
<dbReference type="FunFam" id="3.20.20.70:FF:000009">
    <property type="entry name" value="1-(5-phosphoribosyl)-5-[(5-phosphoribosylamino)methylideneamino] imidazole-4-carboxamide isomerase"/>
    <property type="match status" value="1"/>
</dbReference>
<comment type="caution">
    <text evidence="12">The sequence shown here is derived from an EMBL/GenBank/DDBJ whole genome shotgun (WGS) entry which is preliminary data.</text>
</comment>
<dbReference type="HAMAP" id="MF_01014">
    <property type="entry name" value="HisA"/>
    <property type="match status" value="1"/>
</dbReference>
<dbReference type="UniPathway" id="UPA00031">
    <property type="reaction ID" value="UER00009"/>
</dbReference>
<dbReference type="GO" id="GO:0000162">
    <property type="term" value="P:L-tryptophan biosynthetic process"/>
    <property type="evidence" value="ECO:0007669"/>
    <property type="project" value="TreeGrafter"/>
</dbReference>
<gene>
    <name evidence="9 12" type="primary">hisA</name>
    <name evidence="12" type="ORF">Llon_0441</name>
</gene>
<evidence type="ECO:0000256" key="3">
    <source>
        <dbReference type="ARBA" id="ARBA00005133"/>
    </source>
</evidence>
<evidence type="ECO:0000256" key="8">
    <source>
        <dbReference type="ARBA" id="ARBA00023235"/>
    </source>
</evidence>
<feature type="active site" description="Proton donor" evidence="9">
    <location>
        <position position="130"/>
    </location>
</feature>
<reference evidence="12 13" key="1">
    <citation type="submission" date="2015-11" db="EMBL/GenBank/DDBJ databases">
        <title>Genomic analysis of 38 Legionella species identifies large and diverse effector repertoires.</title>
        <authorList>
            <person name="Burstein D."/>
            <person name="Amaro F."/>
            <person name="Zusman T."/>
            <person name="Lifshitz Z."/>
            <person name="Cohen O."/>
            <person name="Gilbert J.A."/>
            <person name="Pupko T."/>
            <person name="Shuman H.A."/>
            <person name="Segal G."/>
        </authorList>
    </citation>
    <scope>NUCLEOTIDE SEQUENCE [LARGE SCALE GENOMIC DNA]</scope>
    <source>
        <strain evidence="12 13">ATCC 49505</strain>
    </source>
</reference>
<dbReference type="InterPro" id="IPR023016">
    <property type="entry name" value="HisA/PriA"/>
</dbReference>
<dbReference type="PANTHER" id="PTHR43090">
    <property type="entry name" value="1-(5-PHOSPHORIBOSYL)-5-[(5-PHOSPHORIBOSYLAMINO)METHYLIDENEAMINO] IMIDAZOLE-4-CARBOXAMIDE ISOMERASE"/>
    <property type="match status" value="1"/>
</dbReference>
<dbReference type="GO" id="GO:0000105">
    <property type="term" value="P:L-histidine biosynthetic process"/>
    <property type="evidence" value="ECO:0007669"/>
    <property type="project" value="UniProtKB-UniRule"/>
</dbReference>
<evidence type="ECO:0000256" key="5">
    <source>
        <dbReference type="ARBA" id="ARBA00022490"/>
    </source>
</evidence>
<comment type="subcellular location">
    <subcellularLocation>
        <location evidence="2 9 11">Cytoplasm</location>
    </subcellularLocation>
</comment>
<evidence type="ECO:0000313" key="12">
    <source>
        <dbReference type="EMBL" id="KTD22567.1"/>
    </source>
</evidence>
<dbReference type="EC" id="5.3.1.16" evidence="9 11"/>
<dbReference type="CDD" id="cd04732">
    <property type="entry name" value="HisA"/>
    <property type="match status" value="1"/>
</dbReference>
<dbReference type="NCBIfam" id="TIGR00007">
    <property type="entry name" value="1-(5-phosphoribosyl)-5-[(5-phosphoribosylamino)methylideneamino]imidazole-4-carboxamide isomerase"/>
    <property type="match status" value="1"/>
</dbReference>
<dbReference type="AlphaFoldDB" id="A0A0W0VQX3"/>
<dbReference type="Proteomes" id="UP000054997">
    <property type="component" value="Unassembled WGS sequence"/>
</dbReference>
<dbReference type="STRING" id="45068.Llon_0441"/>
<evidence type="ECO:0000256" key="6">
    <source>
        <dbReference type="ARBA" id="ARBA00022605"/>
    </source>
</evidence>
<evidence type="ECO:0000256" key="1">
    <source>
        <dbReference type="ARBA" id="ARBA00000901"/>
    </source>
</evidence>
<evidence type="ECO:0000256" key="4">
    <source>
        <dbReference type="ARBA" id="ARBA00009667"/>
    </source>
</evidence>
<keyword evidence="13" id="KW-1185">Reference proteome</keyword>
<evidence type="ECO:0000256" key="10">
    <source>
        <dbReference type="RuleBase" id="RU003657"/>
    </source>
</evidence>
<dbReference type="SUPFAM" id="SSF51366">
    <property type="entry name" value="Ribulose-phoshate binding barrel"/>
    <property type="match status" value="1"/>
</dbReference>
<comment type="catalytic activity">
    <reaction evidence="1 9 11">
        <text>1-(5-phospho-beta-D-ribosyl)-5-[(5-phospho-beta-D-ribosylamino)methylideneamino]imidazole-4-carboxamide = 5-[(5-phospho-1-deoxy-D-ribulos-1-ylimino)methylamino]-1-(5-phospho-beta-D-ribosyl)imidazole-4-carboxamide</text>
        <dbReference type="Rhea" id="RHEA:15469"/>
        <dbReference type="ChEBI" id="CHEBI:58435"/>
        <dbReference type="ChEBI" id="CHEBI:58525"/>
        <dbReference type="EC" id="5.3.1.16"/>
    </reaction>
</comment>
<dbReference type="PANTHER" id="PTHR43090:SF2">
    <property type="entry name" value="1-(5-PHOSPHORIBOSYL)-5-[(5-PHOSPHORIBOSYLAMINO)METHYLIDENEAMINO] IMIDAZOLE-4-CARBOXAMIDE ISOMERASE"/>
    <property type="match status" value="1"/>
</dbReference>
<evidence type="ECO:0000256" key="9">
    <source>
        <dbReference type="HAMAP-Rule" id="MF_01014"/>
    </source>
</evidence>
<dbReference type="Gene3D" id="3.20.20.70">
    <property type="entry name" value="Aldolase class I"/>
    <property type="match status" value="1"/>
</dbReference>
<accession>A0A0W0VQX3</accession>
<sequence>MIIYPAIDCRKGKCVRLYQGDYSRETVYEKPPVERAKAFAKEGATWLHVVDLDGAKTIGENQALLLKKLICSVPLKVQVGGGIRTASQIETYFKQGASRVVIGSLAIEAPKCVAGWLSRFGGERLVLAFDVAFDEANKPRVVMQAWQKISHYVLHELMEFYLTQGLQHVLCTDVSKDGTLSGPNIELYQDLIKQFPSLQIQASGGIRSLEDIHCLKRTGVSGAIIGRALYEKKITLKEAISCQA</sequence>
<evidence type="ECO:0000256" key="2">
    <source>
        <dbReference type="ARBA" id="ARBA00004496"/>
    </source>
</evidence>
<dbReference type="InterPro" id="IPR006062">
    <property type="entry name" value="His_biosynth"/>
</dbReference>
<protein>
    <recommendedName>
        <fullName evidence="9 11">1-(5-phosphoribosyl)-5-[(5-phosphoribosylamino)methylideneamino] imidazole-4-carboxamide isomerase</fullName>
        <ecNumber evidence="9 11">5.3.1.16</ecNumber>
    </recommendedName>
    <alternativeName>
        <fullName evidence="9">Phosphoribosylformimino-5-aminoimidazole carboxamide ribotide isomerase</fullName>
    </alternativeName>
</protein>
<dbReference type="PATRIC" id="fig|45068.5.peg.473"/>
<dbReference type="EMBL" id="LNYK01000007">
    <property type="protein sequence ID" value="KTD22567.1"/>
    <property type="molecule type" value="Genomic_DNA"/>
</dbReference>